<name>A0A8W8HUQ3_MAGGI</name>
<keyword evidence="2" id="KW-0472">Membrane</keyword>
<sequence>MEKSIAVVSFSKANAQLHKTIAETVIGEITHHYISLSGVRNVSSVELASKVCFVFVDQNERNIILETKVDISKTRSDFVENLVRQDIPVFGVLTHADQIDEDDTDFPEFEKKFKSCLGLNAMRYLLCSSYCDEISRENGRNPNVEVPVMRFLNQVLDPAREAYQGERDVLAQLRERLNFKLRTIVEFLLYLVVVSIVLLMMPPSSYIQNQCDKTVNKADHDFPEIEFICRLNSDGKIIDKTAVFWLQFGMLEKVTRMIKSVIFTALVLAFHVEVFKDDNVFNQSDMCYLDNKMEKGTRETENICHMKMGELSRNYLNKRTEQFEIERHKNVKTSRHCMKEKFTDIATGIGNYSDPAKIESIKQNERVQEYSLENIFRKEIEKVRNDMMNYSNQSKHEYIGCIQQLQSHMGEKFNTSQHLFIKEMTQAQNELISFMNRSKIESNEHIKETKIDIRGDIANMTKIIDNFRNLSDRFRNEYNGLIKELKREIQENVTMLQKYIANEVRNSRSNINYEIKNHISYCGLIIWAAECAIEVIITSFCCFWKRSCKSTNQQQKLESETPELNMENSVAVVSFTEENRELHLTIARTVTSAIPIHPTYVGGLNNISNIELNSKVCLVFVDKNERNIILETDVDISTTRSNFVEGQVKRGRTHVIVLYCQHEGSRDLTTLYNRNLGNIKQHATLRQLQRQNRVLTIDKEFSPNQTDYLRMFLNETLVE</sequence>
<reference evidence="3" key="1">
    <citation type="submission" date="2022-08" db="UniProtKB">
        <authorList>
            <consortium name="EnsemblMetazoa"/>
        </authorList>
    </citation>
    <scope>IDENTIFICATION</scope>
    <source>
        <strain evidence="3">05x7-T-G4-1.051#20</strain>
    </source>
</reference>
<dbReference type="Proteomes" id="UP000005408">
    <property type="component" value="Unassembled WGS sequence"/>
</dbReference>
<feature type="transmembrane region" description="Helical" evidence="2">
    <location>
        <begin position="183"/>
        <end position="201"/>
    </location>
</feature>
<evidence type="ECO:0000313" key="4">
    <source>
        <dbReference type="Proteomes" id="UP000005408"/>
    </source>
</evidence>
<evidence type="ECO:0000256" key="1">
    <source>
        <dbReference type="SAM" id="Coils"/>
    </source>
</evidence>
<evidence type="ECO:0000256" key="2">
    <source>
        <dbReference type="SAM" id="Phobius"/>
    </source>
</evidence>
<keyword evidence="2" id="KW-1133">Transmembrane helix</keyword>
<dbReference type="EnsemblMetazoa" id="G11166.1">
    <property type="protein sequence ID" value="G11166.1:cds"/>
    <property type="gene ID" value="G11166"/>
</dbReference>
<organism evidence="3 4">
    <name type="scientific">Magallana gigas</name>
    <name type="common">Pacific oyster</name>
    <name type="synonym">Crassostrea gigas</name>
    <dbReference type="NCBI Taxonomy" id="29159"/>
    <lineage>
        <taxon>Eukaryota</taxon>
        <taxon>Metazoa</taxon>
        <taxon>Spiralia</taxon>
        <taxon>Lophotrochozoa</taxon>
        <taxon>Mollusca</taxon>
        <taxon>Bivalvia</taxon>
        <taxon>Autobranchia</taxon>
        <taxon>Pteriomorphia</taxon>
        <taxon>Ostreida</taxon>
        <taxon>Ostreoidea</taxon>
        <taxon>Ostreidae</taxon>
        <taxon>Magallana</taxon>
    </lineage>
</organism>
<protein>
    <submittedName>
        <fullName evidence="3">Uncharacterized protein</fullName>
    </submittedName>
</protein>
<feature type="coiled-coil region" evidence="1">
    <location>
        <begin position="471"/>
        <end position="502"/>
    </location>
</feature>
<keyword evidence="4" id="KW-1185">Reference proteome</keyword>
<proteinExistence type="predicted"/>
<accession>A0A8W8HUQ3</accession>
<keyword evidence="1" id="KW-0175">Coiled coil</keyword>
<dbReference type="AlphaFoldDB" id="A0A8W8HUQ3"/>
<evidence type="ECO:0000313" key="3">
    <source>
        <dbReference type="EnsemblMetazoa" id="G11166.1:cds"/>
    </source>
</evidence>
<keyword evidence="2" id="KW-0812">Transmembrane</keyword>